<dbReference type="STRING" id="225991.MA05_10285"/>
<accession>A0A014QET7</accession>
<gene>
    <name evidence="4" type="ORF">AX13_00245</name>
</gene>
<evidence type="ECO:0000256" key="2">
    <source>
        <dbReference type="ARBA" id="ARBA00013346"/>
    </source>
</evidence>
<organism evidence="4 5">
    <name type="scientific">Comamonas aquatica DA1877</name>
    <dbReference type="NCBI Taxonomy" id="1457173"/>
    <lineage>
        <taxon>Bacteria</taxon>
        <taxon>Pseudomonadati</taxon>
        <taxon>Pseudomonadota</taxon>
        <taxon>Betaproteobacteria</taxon>
        <taxon>Burkholderiales</taxon>
        <taxon>Comamonadaceae</taxon>
        <taxon>Comamonas</taxon>
    </lineage>
</organism>
<dbReference type="GO" id="GO:0032259">
    <property type="term" value="P:methylation"/>
    <property type="evidence" value="ECO:0007669"/>
    <property type="project" value="UniProtKB-KW"/>
</dbReference>
<dbReference type="EMBL" id="JBOK01000001">
    <property type="protein sequence ID" value="EXU81722.1"/>
    <property type="molecule type" value="Genomic_DNA"/>
</dbReference>
<dbReference type="Pfam" id="PF01135">
    <property type="entry name" value="PCMT"/>
    <property type="match status" value="1"/>
</dbReference>
<dbReference type="InterPro" id="IPR000682">
    <property type="entry name" value="PCMT"/>
</dbReference>
<evidence type="ECO:0000313" key="4">
    <source>
        <dbReference type="EMBL" id="EXU81722.1"/>
    </source>
</evidence>
<dbReference type="SUPFAM" id="SSF53335">
    <property type="entry name" value="S-adenosyl-L-methionine-dependent methyltransferases"/>
    <property type="match status" value="1"/>
</dbReference>
<dbReference type="CDD" id="cd02440">
    <property type="entry name" value="AdoMet_MTases"/>
    <property type="match status" value="1"/>
</dbReference>
<dbReference type="AlphaFoldDB" id="A0A014QET7"/>
<comment type="similarity">
    <text evidence="1">Belongs to the methyltransferase superfamily. L-isoaspartyl/D-aspartyl protein methyltransferase family.</text>
</comment>
<keyword evidence="4" id="KW-0489">Methyltransferase</keyword>
<dbReference type="RefSeq" id="WP_043377750.1">
    <property type="nucleotide sequence ID" value="NZ_JBOK01000001.1"/>
</dbReference>
<reference evidence="4 5" key="1">
    <citation type="submission" date="2014-01" db="EMBL/GenBank/DDBJ databases">
        <title>Interspecies Systems Biology Uncovers Metabolites Affecting C. elegans Gene Expression and Life History Traits.</title>
        <authorList>
            <person name="Watson E."/>
            <person name="Macneil L.T."/>
            <person name="Ritter A.D."/>
            <person name="Yilmaz L.S."/>
            <person name="Rosebrock A.P."/>
            <person name="Caudy A.A."/>
            <person name="Walhout A.J."/>
        </authorList>
    </citation>
    <scope>NUCLEOTIDE SEQUENCE [LARGE SCALE GENOMIC DNA]</scope>
    <source>
        <strain evidence="4 5">DA1877</strain>
    </source>
</reference>
<dbReference type="PATRIC" id="fig|1457173.3.peg.45"/>
<dbReference type="GO" id="GO:0004719">
    <property type="term" value="F:protein-L-isoaspartate (D-aspartate) O-methyltransferase activity"/>
    <property type="evidence" value="ECO:0007669"/>
    <property type="project" value="InterPro"/>
</dbReference>
<dbReference type="PANTHER" id="PTHR11579:SF18">
    <property type="entry name" value="PROTEIN-L-ISOASPARTATE O-METHYLTRANSFERASE"/>
    <property type="match status" value="1"/>
</dbReference>
<evidence type="ECO:0000313" key="5">
    <source>
        <dbReference type="Proteomes" id="UP000020766"/>
    </source>
</evidence>
<keyword evidence="5" id="KW-1185">Reference proteome</keyword>
<proteinExistence type="inferred from homology"/>
<evidence type="ECO:0000256" key="1">
    <source>
        <dbReference type="ARBA" id="ARBA00005369"/>
    </source>
</evidence>
<dbReference type="GO" id="GO:0005737">
    <property type="term" value="C:cytoplasm"/>
    <property type="evidence" value="ECO:0007669"/>
    <property type="project" value="TreeGrafter"/>
</dbReference>
<dbReference type="Gene3D" id="3.40.50.150">
    <property type="entry name" value="Vaccinia Virus protein VP39"/>
    <property type="match status" value="1"/>
</dbReference>
<evidence type="ECO:0000256" key="3">
    <source>
        <dbReference type="ARBA" id="ARBA00030757"/>
    </source>
</evidence>
<dbReference type="Proteomes" id="UP000020766">
    <property type="component" value="Unassembled WGS sequence"/>
</dbReference>
<comment type="caution">
    <text evidence="4">The sequence shown here is derived from an EMBL/GenBank/DDBJ whole genome shotgun (WGS) entry which is preliminary data.</text>
</comment>
<name>A0A014QET7_9BURK</name>
<keyword evidence="4" id="KW-0808">Transferase</keyword>
<sequence>MNLPLNSLLDRNDATENARYNMVQQQVRPWNVSGERLLEALYTVRREDFTPPAHYSLAFMDVEVPLTDDADAIAQGLCMFQPRVEARMINDLDIQPHERVLEIGTGSGYSAALLSRLAQDVLTLEIHPELAEMARENLTDAGCANVSVRVADGSKDTLPEGPFDVILLSGSVEVLPANLLPHLKDGGRLGAIVGTQPVMQFTVVTKQGSQTMTKSPWDIVAPRLQGFATAPRFSF</sequence>
<dbReference type="InterPro" id="IPR029063">
    <property type="entry name" value="SAM-dependent_MTases_sf"/>
</dbReference>
<protein>
    <recommendedName>
        <fullName evidence="2">Protein-L-isoaspartate O-methyltransferase</fullName>
    </recommendedName>
    <alternativeName>
        <fullName evidence="3">Protein L-isoaspartyl methyltransferase</fullName>
    </alternativeName>
</protein>
<dbReference type="PANTHER" id="PTHR11579">
    <property type="entry name" value="PROTEIN-L-ISOASPARTATE O-METHYLTRANSFERASE"/>
    <property type="match status" value="1"/>
</dbReference>